<feature type="domain" description="ABC transporter" evidence="9">
    <location>
        <begin position="341"/>
        <end position="561"/>
    </location>
</feature>
<sequence length="561" mass="59840">MKTVWQIILEQYRYSRFHFGIGILVALLPALAGALLLGVSGWFITAAAIAGTTGAFLNIFVPSAIIRALAIIRTAGRYGERVLTHDATFRFLTGLRDRVFSAIALGNERGQRSGLVLNRLTLDIAALDTVYLRLVVPLLVATILALLLALIWWTLSFQLFLVGSVFLLSWAALAWVSFAKADNKNARREDAASDAIGLRATDLIAGRRDLAIYGGLIEAARRVSNADDRQAQAHEALEVRSTWLTAVSTLIGQLFLATVLMATIFGAASAEFGISAAVGLVLVVMALPEIFSMMLPGLAGLPRIALAARRTVDRLRAGNSSLPVDQVRGNDTAHNVSADAIAFDKVSFRYPGATGNVIDGVSFEIRPGEVVALSGRSGCGKSTVAALASRLLTPDQGQITLAGQALNGLSEETLRRSVTVLSQRAYLFNDTVAANLRIAAPLASDGELWAALEMAALGDRISRNAEGLQTILGEGGVGLSGGEQRRLALARAFLTHPGLFILDEMTEGLDERTSKEVLDRFHSHRGAAAVLIVAHKKCELDLADRSIDLRALQAASGGAMR</sequence>
<dbReference type="SUPFAM" id="SSF52540">
    <property type="entry name" value="P-loop containing nucleoside triphosphate hydrolases"/>
    <property type="match status" value="1"/>
</dbReference>
<evidence type="ECO:0000256" key="4">
    <source>
        <dbReference type="ARBA" id="ARBA00022741"/>
    </source>
</evidence>
<dbReference type="PANTHER" id="PTHR24221:SF590">
    <property type="entry name" value="COMPONENT LINKED WITH THE ASSEMBLY OF CYTOCHROME' TRANSPORT TRANSMEMBRANE ATP-BINDING PROTEIN ABC TRANSPORTER CYDD-RELATED"/>
    <property type="match status" value="1"/>
</dbReference>
<keyword evidence="12" id="KW-1185">Reference proteome</keyword>
<dbReference type="RefSeq" id="WP_265681406.1">
    <property type="nucleotide sequence ID" value="NZ_CP120863.1"/>
</dbReference>
<evidence type="ECO:0000256" key="5">
    <source>
        <dbReference type="ARBA" id="ARBA00022840"/>
    </source>
</evidence>
<evidence type="ECO:0000256" key="7">
    <source>
        <dbReference type="ARBA" id="ARBA00023136"/>
    </source>
</evidence>
<feature type="transmembrane region" description="Helical" evidence="8">
    <location>
        <begin position="243"/>
        <end position="268"/>
    </location>
</feature>
<comment type="subcellular location">
    <subcellularLocation>
        <location evidence="1">Cell membrane</location>
        <topology evidence="1">Multi-pass membrane protein</topology>
    </subcellularLocation>
</comment>
<accession>A0ABY8EXX4</accession>
<evidence type="ECO:0000313" key="12">
    <source>
        <dbReference type="Proteomes" id="UP001209803"/>
    </source>
</evidence>
<dbReference type="InterPro" id="IPR039421">
    <property type="entry name" value="Type_1_exporter"/>
</dbReference>
<dbReference type="SUPFAM" id="SSF90123">
    <property type="entry name" value="ABC transporter transmembrane region"/>
    <property type="match status" value="1"/>
</dbReference>
<evidence type="ECO:0000256" key="2">
    <source>
        <dbReference type="ARBA" id="ARBA00005417"/>
    </source>
</evidence>
<evidence type="ECO:0000256" key="6">
    <source>
        <dbReference type="ARBA" id="ARBA00022989"/>
    </source>
</evidence>
<name>A0ABY8EXX4_9HYPH</name>
<dbReference type="InterPro" id="IPR011527">
    <property type="entry name" value="ABC1_TM_dom"/>
</dbReference>
<dbReference type="NCBIfam" id="TIGR02868">
    <property type="entry name" value="CydC"/>
    <property type="match status" value="1"/>
</dbReference>
<dbReference type="PROSITE" id="PS50893">
    <property type="entry name" value="ABC_TRANSPORTER_2"/>
    <property type="match status" value="1"/>
</dbReference>
<dbReference type="InterPro" id="IPR003439">
    <property type="entry name" value="ABC_transporter-like_ATP-bd"/>
</dbReference>
<dbReference type="CDD" id="cd03228">
    <property type="entry name" value="ABCC_MRP_Like"/>
    <property type="match status" value="1"/>
</dbReference>
<dbReference type="SMART" id="SM00382">
    <property type="entry name" value="AAA"/>
    <property type="match status" value="1"/>
</dbReference>
<feature type="transmembrane region" description="Helical" evidence="8">
    <location>
        <begin position="21"/>
        <end position="49"/>
    </location>
</feature>
<dbReference type="PROSITE" id="PS50929">
    <property type="entry name" value="ABC_TM1F"/>
    <property type="match status" value="1"/>
</dbReference>
<dbReference type="InterPro" id="IPR014223">
    <property type="entry name" value="ABC_CydC/D"/>
</dbReference>
<dbReference type="InterPro" id="IPR036640">
    <property type="entry name" value="ABC1_TM_sf"/>
</dbReference>
<dbReference type="EMBL" id="CP120863">
    <property type="protein sequence ID" value="WFE87923.1"/>
    <property type="molecule type" value="Genomic_DNA"/>
</dbReference>
<keyword evidence="3 8" id="KW-0812">Transmembrane</keyword>
<protein>
    <submittedName>
        <fullName evidence="11">Thiol reductant ABC exporter subunit CydC</fullName>
    </submittedName>
</protein>
<dbReference type="InterPro" id="IPR017871">
    <property type="entry name" value="ABC_transporter-like_CS"/>
</dbReference>
<dbReference type="Gene3D" id="3.40.50.300">
    <property type="entry name" value="P-loop containing nucleotide triphosphate hydrolases"/>
    <property type="match status" value="1"/>
</dbReference>
<feature type="transmembrane region" description="Helical" evidence="8">
    <location>
        <begin position="159"/>
        <end position="178"/>
    </location>
</feature>
<evidence type="ECO:0000259" key="9">
    <source>
        <dbReference type="PROSITE" id="PS50893"/>
    </source>
</evidence>
<feature type="transmembrane region" description="Helical" evidence="8">
    <location>
        <begin position="55"/>
        <end position="72"/>
    </location>
</feature>
<proteinExistence type="inferred from homology"/>
<feature type="domain" description="ABC transmembrane type-1" evidence="10">
    <location>
        <begin position="21"/>
        <end position="303"/>
    </location>
</feature>
<dbReference type="PANTHER" id="PTHR24221">
    <property type="entry name" value="ATP-BINDING CASSETTE SUB-FAMILY B"/>
    <property type="match status" value="1"/>
</dbReference>
<evidence type="ECO:0000259" key="10">
    <source>
        <dbReference type="PROSITE" id="PS50929"/>
    </source>
</evidence>
<feature type="transmembrane region" description="Helical" evidence="8">
    <location>
        <begin position="130"/>
        <end position="153"/>
    </location>
</feature>
<dbReference type="PROSITE" id="PS00211">
    <property type="entry name" value="ABC_TRANSPORTER_1"/>
    <property type="match status" value="1"/>
</dbReference>
<organism evidence="11 12">
    <name type="scientific">Roseibium porphyridii</name>
    <dbReference type="NCBI Taxonomy" id="2866279"/>
    <lineage>
        <taxon>Bacteria</taxon>
        <taxon>Pseudomonadati</taxon>
        <taxon>Pseudomonadota</taxon>
        <taxon>Alphaproteobacteria</taxon>
        <taxon>Hyphomicrobiales</taxon>
        <taxon>Stappiaceae</taxon>
        <taxon>Roseibium</taxon>
    </lineage>
</organism>
<dbReference type="InterPro" id="IPR027417">
    <property type="entry name" value="P-loop_NTPase"/>
</dbReference>
<keyword evidence="4" id="KW-0547">Nucleotide-binding</keyword>
<evidence type="ECO:0000256" key="8">
    <source>
        <dbReference type="SAM" id="Phobius"/>
    </source>
</evidence>
<evidence type="ECO:0000256" key="1">
    <source>
        <dbReference type="ARBA" id="ARBA00004651"/>
    </source>
</evidence>
<keyword evidence="6 8" id="KW-1133">Transmembrane helix</keyword>
<dbReference type="Gene3D" id="1.20.1560.10">
    <property type="entry name" value="ABC transporter type 1, transmembrane domain"/>
    <property type="match status" value="1"/>
</dbReference>
<evidence type="ECO:0000256" key="3">
    <source>
        <dbReference type="ARBA" id="ARBA00022692"/>
    </source>
</evidence>
<keyword evidence="7 8" id="KW-0472">Membrane</keyword>
<feature type="transmembrane region" description="Helical" evidence="8">
    <location>
        <begin position="274"/>
        <end position="301"/>
    </location>
</feature>
<dbReference type="InterPro" id="IPR003593">
    <property type="entry name" value="AAA+_ATPase"/>
</dbReference>
<gene>
    <name evidence="11" type="primary">cydC</name>
    <name evidence="11" type="ORF">K1718_17355</name>
</gene>
<keyword evidence="5" id="KW-0067">ATP-binding</keyword>
<reference evidence="11 12" key="1">
    <citation type="submission" date="2023-03" db="EMBL/GenBank/DDBJ databases">
        <title>Roseibium porphyridii sp. nov. and Roseibium rhodosorbium sp. nov. isolated from marine algae, Porphyridium cruentum and Rhodosorus marinus, respectively.</title>
        <authorList>
            <person name="Lee M.W."/>
            <person name="Choi B.J."/>
            <person name="Lee J.K."/>
            <person name="Choi D.G."/>
            <person name="Baek J.H."/>
            <person name="Bayburt H."/>
            <person name="Kim J.M."/>
            <person name="Han D.M."/>
            <person name="Kim K.H."/>
            <person name="Jeon C.O."/>
        </authorList>
    </citation>
    <scope>NUCLEOTIDE SEQUENCE [LARGE SCALE GENOMIC DNA]</scope>
    <source>
        <strain evidence="11 12">KMA01</strain>
    </source>
</reference>
<comment type="similarity">
    <text evidence="2">Belongs to the ABC transporter superfamily.</text>
</comment>
<dbReference type="Proteomes" id="UP001209803">
    <property type="component" value="Chromosome"/>
</dbReference>
<dbReference type="Pfam" id="PF00005">
    <property type="entry name" value="ABC_tran"/>
    <property type="match status" value="1"/>
</dbReference>
<evidence type="ECO:0000313" key="11">
    <source>
        <dbReference type="EMBL" id="WFE87923.1"/>
    </source>
</evidence>